<dbReference type="AlphaFoldDB" id="A0A1R3KW31"/>
<keyword evidence="5" id="KW-0132">Cell division</keyword>
<proteinExistence type="inferred from homology"/>
<evidence type="ECO:0000256" key="9">
    <source>
        <dbReference type="ARBA" id="ARBA00023254"/>
    </source>
</evidence>
<dbReference type="SMART" id="SM00968">
    <property type="entry name" value="SMC_hinge"/>
    <property type="match status" value="1"/>
</dbReference>
<keyword evidence="4" id="KW-0158">Chromosome</keyword>
<dbReference type="Proteomes" id="UP000187203">
    <property type="component" value="Unassembled WGS sequence"/>
</dbReference>
<dbReference type="GO" id="GO:0005634">
    <property type="term" value="C:nucleus"/>
    <property type="evidence" value="ECO:0007669"/>
    <property type="project" value="UniProtKB-SubCell"/>
</dbReference>
<keyword evidence="6" id="KW-0498">Mitosis</keyword>
<evidence type="ECO:0000259" key="13">
    <source>
        <dbReference type="SMART" id="SM00968"/>
    </source>
</evidence>
<accession>A0A1R3KW31</accession>
<dbReference type="PANTHER" id="PTHR18937:SF12">
    <property type="entry name" value="STRUCTURAL MAINTENANCE OF CHROMOSOMES PROTEIN"/>
    <property type="match status" value="1"/>
</dbReference>
<dbReference type="GO" id="GO:0016887">
    <property type="term" value="F:ATP hydrolysis activity"/>
    <property type="evidence" value="ECO:0007669"/>
    <property type="project" value="InterPro"/>
</dbReference>
<evidence type="ECO:0000313" key="14">
    <source>
        <dbReference type="EMBL" id="OMP11111.1"/>
    </source>
</evidence>
<evidence type="ECO:0000313" key="15">
    <source>
        <dbReference type="EMBL" id="OMP11334.1"/>
    </source>
</evidence>
<dbReference type="Pfam" id="PF02463">
    <property type="entry name" value="SMC_N"/>
    <property type="match status" value="1"/>
</dbReference>
<evidence type="ECO:0000256" key="6">
    <source>
        <dbReference type="ARBA" id="ARBA00022776"/>
    </source>
</evidence>
<feature type="coiled-coil region" evidence="12">
    <location>
        <begin position="163"/>
        <end position="278"/>
    </location>
</feature>
<dbReference type="PANTHER" id="PTHR18937">
    <property type="entry name" value="STRUCTURAL MAINTENANCE OF CHROMOSOMES SMC FAMILY MEMBER"/>
    <property type="match status" value="1"/>
</dbReference>
<dbReference type="Gene3D" id="1.20.1060.20">
    <property type="match status" value="1"/>
</dbReference>
<dbReference type="CDD" id="cd03275">
    <property type="entry name" value="ABC_SMC1_euk"/>
    <property type="match status" value="1"/>
</dbReference>
<dbReference type="InterPro" id="IPR028468">
    <property type="entry name" value="Smc1_ABC"/>
</dbReference>
<evidence type="ECO:0000256" key="3">
    <source>
        <dbReference type="ARBA" id="ARBA00005597"/>
    </source>
</evidence>
<comment type="caution">
    <text evidence="15">The sequence shown here is derived from an EMBL/GenBank/DDBJ whole genome shotgun (WGS) entry which is preliminary data.</text>
</comment>
<evidence type="ECO:0000256" key="5">
    <source>
        <dbReference type="ARBA" id="ARBA00022618"/>
    </source>
</evidence>
<dbReference type="InterPro" id="IPR036277">
    <property type="entry name" value="SMC_hinge_sf"/>
</dbReference>
<reference evidence="15" key="3">
    <citation type="journal article" date="2017" name="Nat. Plants">
        <title>Comparative genomics of two jute species and insight into fibre biogenesis.</title>
        <authorList>
            <person name="Islam M.S."/>
            <person name="Saito J.A."/>
            <person name="Emdad E.M."/>
            <person name="Ahmed B."/>
            <person name="Islam M.M."/>
            <person name="Halim A."/>
            <person name="Hossen Q.M."/>
            <person name="Hossain M.Z."/>
            <person name="Ahmed R."/>
            <person name="Hossain M.S."/>
            <person name="Kabir S.M."/>
            <person name="Khan M.S."/>
            <person name="Khan M.M."/>
            <person name="Hasan R."/>
            <person name="Aktar N."/>
            <person name="Honi U."/>
            <person name="Islam R."/>
            <person name="Rashid M.M."/>
            <person name="Wan X."/>
            <person name="Hou S."/>
            <person name="Haque T."/>
            <person name="Azam M.S."/>
            <person name="Moosa M.M."/>
            <person name="Elias S.M."/>
            <person name="Hasan A.M."/>
            <person name="Mahmood N."/>
            <person name="Shafiuddin M."/>
            <person name="Shahid S."/>
            <person name="Shommu N.S."/>
            <person name="Jahan S."/>
            <person name="Roy S."/>
            <person name="Chowdhury A."/>
            <person name="Akhand A.I."/>
            <person name="Nisho G.M."/>
            <person name="Uddin K.S."/>
            <person name="Rabeya T."/>
            <person name="Hoque S.M."/>
            <person name="Snigdha A.R."/>
            <person name="Mortoza S."/>
            <person name="Matin S.A."/>
            <person name="Islam M.K."/>
            <person name="Lashkar M.Z."/>
            <person name="Zaman M."/>
            <person name="Yuryev A."/>
            <person name="Uddin M.K."/>
            <person name="Rahman M.S."/>
            <person name="Haque M.S."/>
            <person name="Alam M.M."/>
            <person name="Khan H."/>
            <person name="Alam M."/>
        </authorList>
    </citation>
    <scope>NUCLEOTIDE SEQUENCE</scope>
    <source>
        <tissue evidence="15">Whole seedlings</tissue>
    </source>
</reference>
<keyword evidence="9" id="KW-0469">Meiosis</keyword>
<dbReference type="EMBL" id="AWUE01010773">
    <property type="protein sequence ID" value="OMP11334.1"/>
    <property type="molecule type" value="Genomic_DNA"/>
</dbReference>
<reference evidence="15" key="2">
    <citation type="submission" date="2013-09" db="EMBL/GenBank/DDBJ databases">
        <authorList>
            <person name="Alam M."/>
            <person name="Haque M.S."/>
            <person name="Islam M.S."/>
            <person name="Emdad E.M."/>
            <person name="Islam M.M."/>
            <person name="Ahmed B."/>
            <person name="Halim A."/>
            <person name="Hossen Q.M.M."/>
            <person name="Hossain M.Z."/>
            <person name="Ahmed R."/>
            <person name="Khan M.M."/>
            <person name="Islam R."/>
            <person name="Rashid M.M."/>
            <person name="Khan S.A."/>
            <person name="Rahman M.S."/>
            <person name="Alam M."/>
            <person name="Yahiya A.S."/>
            <person name="Khan M.S."/>
            <person name="Azam M.S."/>
            <person name="Haque T."/>
            <person name="Lashkar M.Z.H."/>
            <person name="Akhand A.I."/>
            <person name="Morshed G."/>
            <person name="Roy S."/>
            <person name="Uddin K.S."/>
            <person name="Rabeya T."/>
            <person name="Hossain A.S."/>
            <person name="Chowdhury A."/>
            <person name="Snigdha A.R."/>
            <person name="Mortoza M.S."/>
            <person name="Matin S.A."/>
            <person name="Hoque S.M.E."/>
            <person name="Islam M.K."/>
            <person name="Roy D.K."/>
            <person name="Haider R."/>
            <person name="Moosa M.M."/>
            <person name="Elias S.M."/>
            <person name="Hasan A.M."/>
            <person name="Jahan S."/>
            <person name="Shafiuddin M."/>
            <person name="Mahmood N."/>
            <person name="Shommy N.S."/>
        </authorList>
    </citation>
    <scope>NUCLEOTIDE SEQUENCE</scope>
    <source>
        <tissue evidence="15">Whole seedlings</tissue>
    </source>
</reference>
<dbReference type="Gene3D" id="3.30.70.1620">
    <property type="match status" value="1"/>
</dbReference>
<dbReference type="GO" id="GO:0051321">
    <property type="term" value="P:meiotic cell cycle"/>
    <property type="evidence" value="ECO:0007669"/>
    <property type="project" value="UniProtKB-KW"/>
</dbReference>
<dbReference type="GO" id="GO:0005524">
    <property type="term" value="F:ATP binding"/>
    <property type="evidence" value="ECO:0007669"/>
    <property type="project" value="InterPro"/>
</dbReference>
<name>A0A1R3KW31_9ROSI</name>
<dbReference type="InterPro" id="IPR024704">
    <property type="entry name" value="SMC"/>
</dbReference>
<dbReference type="FunFam" id="3.40.50.300:FF:000564">
    <property type="entry name" value="Structural maintenance of chromosomes 1A"/>
    <property type="match status" value="1"/>
</dbReference>
<feature type="domain" description="SMC hinge" evidence="13">
    <location>
        <begin position="517"/>
        <end position="645"/>
    </location>
</feature>
<keyword evidence="8 11" id="KW-0539">Nucleus</keyword>
<organism evidence="15 16">
    <name type="scientific">Corchorus olitorius</name>
    <dbReference type="NCBI Taxonomy" id="93759"/>
    <lineage>
        <taxon>Eukaryota</taxon>
        <taxon>Viridiplantae</taxon>
        <taxon>Streptophyta</taxon>
        <taxon>Embryophyta</taxon>
        <taxon>Tracheophyta</taxon>
        <taxon>Spermatophyta</taxon>
        <taxon>Magnoliopsida</taxon>
        <taxon>eudicotyledons</taxon>
        <taxon>Gunneridae</taxon>
        <taxon>Pentapetalae</taxon>
        <taxon>rosids</taxon>
        <taxon>malvids</taxon>
        <taxon>Malvales</taxon>
        <taxon>Malvaceae</taxon>
        <taxon>Grewioideae</taxon>
        <taxon>Apeibeae</taxon>
        <taxon>Corchorus</taxon>
    </lineage>
</organism>
<evidence type="ECO:0000313" key="16">
    <source>
        <dbReference type="Proteomes" id="UP000187203"/>
    </source>
</evidence>
<dbReference type="InterPro" id="IPR003395">
    <property type="entry name" value="RecF/RecN/SMC_N"/>
</dbReference>
<dbReference type="OrthoDB" id="5575062at2759"/>
<dbReference type="PIRSF" id="PIRSF005719">
    <property type="entry name" value="SMC"/>
    <property type="match status" value="1"/>
</dbReference>
<dbReference type="EMBL" id="AWUE01010922">
    <property type="protein sequence ID" value="OMP11111.1"/>
    <property type="molecule type" value="Genomic_DNA"/>
</dbReference>
<evidence type="ECO:0000256" key="10">
    <source>
        <dbReference type="ARBA" id="ARBA00023306"/>
    </source>
</evidence>
<keyword evidence="10" id="KW-0131">Cell cycle</keyword>
<protein>
    <recommendedName>
        <fullName evidence="11">Structural maintenance of chromosomes protein</fullName>
    </recommendedName>
</protein>
<evidence type="ECO:0000256" key="12">
    <source>
        <dbReference type="SAM" id="Coils"/>
    </source>
</evidence>
<dbReference type="GO" id="GO:0003677">
    <property type="term" value="F:DNA binding"/>
    <property type="evidence" value="ECO:0007669"/>
    <property type="project" value="TreeGrafter"/>
</dbReference>
<dbReference type="Gene3D" id="3.40.50.300">
    <property type="entry name" value="P-loop containing nucleotide triphosphate hydrolases"/>
    <property type="match status" value="2"/>
</dbReference>
<dbReference type="InterPro" id="IPR010935">
    <property type="entry name" value="SMC_hinge"/>
</dbReference>
<dbReference type="STRING" id="93759.A0A1R3KW31"/>
<evidence type="ECO:0000256" key="11">
    <source>
        <dbReference type="PIRNR" id="PIRNR005719"/>
    </source>
</evidence>
<feature type="coiled-coil region" evidence="12">
    <location>
        <begin position="412"/>
        <end position="502"/>
    </location>
</feature>
<dbReference type="SUPFAM" id="SSF52540">
    <property type="entry name" value="P-loop containing nucleoside triphosphate hydrolases"/>
    <property type="match status" value="2"/>
</dbReference>
<feature type="coiled-coil region" evidence="12">
    <location>
        <begin position="307"/>
        <end position="369"/>
    </location>
</feature>
<keyword evidence="16" id="KW-1185">Reference proteome</keyword>
<feature type="coiled-coil region" evidence="12">
    <location>
        <begin position="882"/>
        <end position="951"/>
    </location>
</feature>
<reference evidence="16" key="1">
    <citation type="submission" date="2013-09" db="EMBL/GenBank/DDBJ databases">
        <title>Corchorus olitorius genome sequencing.</title>
        <authorList>
            <person name="Alam M."/>
            <person name="Haque M.S."/>
            <person name="Islam M.S."/>
            <person name="Emdad E.M."/>
            <person name="Islam M.M."/>
            <person name="Ahmed B."/>
            <person name="Halim A."/>
            <person name="Hossen Q.M.M."/>
            <person name="Hossain M.Z."/>
            <person name="Ahmed R."/>
            <person name="Khan M.M."/>
            <person name="Islam R."/>
            <person name="Rashid M.M."/>
            <person name="Khan S.A."/>
            <person name="Rahman M.S."/>
            <person name="Alam M."/>
            <person name="Yahiya A.S."/>
            <person name="Khan M.S."/>
            <person name="Azam M.S."/>
            <person name="Haque T."/>
            <person name="Lashkar M.Z.H."/>
            <person name="Akhand A.I."/>
            <person name="Morshed G."/>
            <person name="Roy S."/>
            <person name="Uddin K.S."/>
            <person name="Rabeya T."/>
            <person name="Hossain A.S."/>
            <person name="Chowdhury A."/>
            <person name="Snigdha A.R."/>
            <person name="Mortoza M.S."/>
            <person name="Matin S.A."/>
            <person name="Hoque S.M.E."/>
            <person name="Islam M.K."/>
            <person name="Roy D.K."/>
            <person name="Haider R."/>
            <person name="Moosa M.M."/>
            <person name="Elias S.M."/>
            <person name="Hasan A.M."/>
            <person name="Jahan S."/>
            <person name="Shafiuddin M."/>
            <person name="Mahmood N."/>
            <person name="Shommy N.S."/>
        </authorList>
    </citation>
    <scope>NUCLEOTIDE SEQUENCE [LARGE SCALE GENOMIC DNA]</scope>
    <source>
        <strain evidence="16">cv. O-4</strain>
    </source>
</reference>
<comment type="similarity">
    <text evidence="3">Belongs to the SMC family. SMC1 subfamily.</text>
</comment>
<dbReference type="GO" id="GO:0051301">
    <property type="term" value="P:cell division"/>
    <property type="evidence" value="ECO:0007669"/>
    <property type="project" value="UniProtKB-KW"/>
</dbReference>
<dbReference type="InterPro" id="IPR027417">
    <property type="entry name" value="P-loop_NTPase"/>
</dbReference>
<sequence length="1227" mass="141606">MPSLTTPGKILRLELENFKSYKGFQTIGPFSDFTAIIGPNGAGKSNLMDAISFVLGVRTGQLRGTQLKDLIYAFDDREKEQRNRRAFVRIIYQLASGSQITFTRAINPSGGSEYSIDGNLVNAEEYNGKLRSLGILVKARNFLVFQGDVESIASKNPKELTALIEQISGSEELKREYEDLEEKKARAEEKSALIYQRKRTVVMERKQKKEQKEEAEKHFRLQDELKSLKKEYYLWQLLNIEKEIEKITEDLQSDERNRQDVLREVDHFEKEASDKKKEQSKYLKEIALREKKISEKNIRLEKSQPELLKLNEEMSRLNSKMKSSRKELEIRKEEKRKHANDIKELQKGIRDLTAKLEDLNLRSQDETGKLSLVDSQLTEYFQIKEDAGMKTAKLRDEKEVLDRQQHADNEVKKNLEENIQQLRGRQRELETQEEQMRARLKKILDTSAKQRAEVEDLEKELRKMQDRHQTTRSKHDNLKSKISEIENQLRELKADRSENERDARLSQAVETLKRLFQGVHGRMTDLCRPSSKKYNLAVTVAMGRFMDAIVVEDENTGKECIKYLKDQRLPPQTFIPLQSVRVKPIIERLRTLGGTTHLIYDLIQYPLPKLILLVLLLSENCYKAVLFAVGNTLVCDDLEEAKVLSWTGERFKVVTVDGILLTKSGTMTGGTSGGMEARSNKWDDKQIEGLKRKKEQFELELEQLGSIREMQLKESETSGRISGLNKKVQYADIEKVSEMQWLLQKSIEDKLQNLKKEKQNIKKEIDVITPEFQKLEGVIYKRSKEIEKLEQRINEIVDRLFKNFSQSVGVANIREYEENQLKAAENMAEERLNLSNQLAKLKYQLPLNLNLVGNHISESYWIDIATNSWLALILLYGVQKKESEVKLATEKASDEINRLKEEVKEWKSKLDECEKEIQEWKKQASAAATSISKLNRQINSKDTQINQLVERKREIIEKCDLEHIELPLIADPMETDSSMGREFDFSQLSRSLQQDRRPSDREKLEAEFKQKIDALVSEIEKTAPNLKALDQYKTLQEKERDVTEEFEAARKEEKEIADQYNSVKQRRYELFMTAFEHISNKIDGIYKQLTKSGTHPLGGTAYLTLENDEDPFLHGIKYTAMPPTKRFRDMELLSGGEKTVAALALLFSIHSFRPSPFFILDEVDAALDNLNVAKVAGFIRSKSCDKGSAGQDSDKGSGFQSIVISLKDSFYDKAEALVGVYRDSERG</sequence>
<evidence type="ECO:0000256" key="4">
    <source>
        <dbReference type="ARBA" id="ARBA00022454"/>
    </source>
</evidence>
<dbReference type="GO" id="GO:0007062">
    <property type="term" value="P:sister chromatid cohesion"/>
    <property type="evidence" value="ECO:0007669"/>
    <property type="project" value="InterPro"/>
</dbReference>
<gene>
    <name evidence="15" type="ORF">COLO4_03878</name>
    <name evidence="14" type="ORF">COLO4_04038</name>
</gene>
<dbReference type="SUPFAM" id="SSF75553">
    <property type="entry name" value="Smc hinge domain"/>
    <property type="match status" value="1"/>
</dbReference>
<evidence type="ECO:0000256" key="8">
    <source>
        <dbReference type="ARBA" id="ARBA00023242"/>
    </source>
</evidence>
<comment type="subcellular location">
    <subcellularLocation>
        <location evidence="2">Chromosome</location>
    </subcellularLocation>
    <subcellularLocation>
        <location evidence="1 11">Nucleus</location>
    </subcellularLocation>
</comment>
<evidence type="ECO:0000256" key="2">
    <source>
        <dbReference type="ARBA" id="ARBA00004286"/>
    </source>
</evidence>
<dbReference type="GO" id="GO:0008278">
    <property type="term" value="C:cohesin complex"/>
    <property type="evidence" value="ECO:0007669"/>
    <property type="project" value="InterPro"/>
</dbReference>
<dbReference type="Pfam" id="PF06470">
    <property type="entry name" value="SMC_hinge"/>
    <property type="match status" value="1"/>
</dbReference>
<evidence type="ECO:0000256" key="1">
    <source>
        <dbReference type="ARBA" id="ARBA00004123"/>
    </source>
</evidence>
<evidence type="ECO:0000256" key="7">
    <source>
        <dbReference type="ARBA" id="ARBA00023054"/>
    </source>
</evidence>
<feature type="coiled-coil region" evidence="12">
    <location>
        <begin position="813"/>
        <end position="844"/>
    </location>
</feature>
<keyword evidence="7 12" id="KW-0175">Coiled coil</keyword>